<evidence type="ECO:0000313" key="5">
    <source>
        <dbReference type="EMBL" id="CAL1151226.1"/>
    </source>
</evidence>
<protein>
    <submittedName>
        <fullName evidence="6">Retrovirus-related Pol polyprotein from transposon TNT 1-94</fullName>
    </submittedName>
</protein>
<dbReference type="PANTHER" id="PTHR11439">
    <property type="entry name" value="GAG-POL-RELATED RETROTRANSPOSON"/>
    <property type="match status" value="1"/>
</dbReference>
<reference evidence="4" key="1">
    <citation type="submission" date="2022-10" db="EMBL/GenBank/DDBJ databases">
        <authorList>
            <person name="Chen Y."/>
            <person name="Dougan E. K."/>
            <person name="Chan C."/>
            <person name="Rhodes N."/>
            <person name="Thang M."/>
        </authorList>
    </citation>
    <scope>NUCLEOTIDE SEQUENCE</scope>
</reference>
<dbReference type="EMBL" id="CAMXCT020002388">
    <property type="protein sequence ID" value="CAL1151226.1"/>
    <property type="molecule type" value="Genomic_DNA"/>
</dbReference>
<dbReference type="SUPFAM" id="SSF53098">
    <property type="entry name" value="Ribonuclease H-like"/>
    <property type="match status" value="1"/>
</dbReference>
<dbReference type="InterPro" id="IPR013103">
    <property type="entry name" value="RVT_2"/>
</dbReference>
<feature type="compositionally biased region" description="Basic residues" evidence="2">
    <location>
        <begin position="415"/>
        <end position="426"/>
    </location>
</feature>
<feature type="region of interest" description="Disordered" evidence="2">
    <location>
        <begin position="1910"/>
        <end position="1939"/>
    </location>
</feature>
<dbReference type="GO" id="GO:0003677">
    <property type="term" value="F:DNA binding"/>
    <property type="evidence" value="ECO:0007669"/>
    <property type="project" value="InterPro"/>
</dbReference>
<dbReference type="Pfam" id="PF07727">
    <property type="entry name" value="RVT_2"/>
    <property type="match status" value="1"/>
</dbReference>
<dbReference type="GO" id="GO:0006310">
    <property type="term" value="P:DNA recombination"/>
    <property type="evidence" value="ECO:0007669"/>
    <property type="project" value="UniProtKB-KW"/>
</dbReference>
<dbReference type="CDD" id="cd09272">
    <property type="entry name" value="RNase_HI_RT_Ty1"/>
    <property type="match status" value="1"/>
</dbReference>
<proteinExistence type="predicted"/>
<dbReference type="Proteomes" id="UP001152797">
    <property type="component" value="Unassembled WGS sequence"/>
</dbReference>
<feature type="compositionally biased region" description="Basic and acidic residues" evidence="2">
    <location>
        <begin position="396"/>
        <end position="414"/>
    </location>
</feature>
<evidence type="ECO:0000256" key="2">
    <source>
        <dbReference type="SAM" id="MobiDB-lite"/>
    </source>
</evidence>
<feature type="domain" description="Reverse transcriptase Ty1/copia-type" evidence="3">
    <location>
        <begin position="822"/>
        <end position="979"/>
    </location>
</feature>
<keyword evidence="1" id="KW-0233">DNA recombination</keyword>
<feature type="region of interest" description="Disordered" evidence="2">
    <location>
        <begin position="379"/>
        <end position="483"/>
    </location>
</feature>
<evidence type="ECO:0000313" key="6">
    <source>
        <dbReference type="EMBL" id="CAL4785163.1"/>
    </source>
</evidence>
<sequence>MPYVSLDYFYLNSGQEKSDADGILPCLVVKCHKTGRYWANVVPSKGAELFAVEWLKSCLNETGFKELCLKSDNEPAIMALKNKVKEESRLKIHLAEAPVEDHQANGFIEVAVREVKRQVRAMLSDLQERLGFEVEPSHPCMMWLPRHAAYLLTRFRIGPDGKTPYERTSGRSWRIPLVSFGEHILFRPRPPRDGRRHDLAPRVSMGMFVGTGLRNNDIFVMTARGIVKGNTITRRPPEDQFKYENWSELRGVPWRLQSREAGKVRVDLPVVVGPLSRPPAEEVIPRNLYVTKSDIEKYGRTPLCPGCEAQLLETGRRAHNAECRFRIEGELMKSEEGKKRIEAAKVRIESGRRPKAPRVGGGADESEVVEAANVPALVGIPEPDAEMASGEAVGEPLERVAPRELEEREEEPRSPKKHKPGISRTKRSPEADVEELHQQMQEVVPAEGAAESGPIPAAGSNDPRPHAPPVAPPDASPGGDDMADIGHLSMCLCSVLREARKKGNVQKTVSEIFSPPRVSAQAQLVGLRPGFAIDLETKREDGDHWDLSKDSHIEDLFTLLDKEKPKLLGGSPPCGPFSQLQNLVDARNQVPASVRSKRLQEGKKHLRTSVRAYRAQMDAGRYFLHEHPKGARSWEEPEVEELRKDPRVYEVTGPMCRWKMESSDAWGKGLVKKETRWLTNSRHIAAILSGVCSNVEGKTWHRHVNLINGRARSAQVYPPLLVRGILEALRNQLAEDGEFSQALNSLGAGPVPDAVPVIDEEQEVYDSLPPADLPVAGPVYDSNTGAELDLAKVAAARREELDWVQKQCIYKKVPAEQARAAGKVPITMKWVDRNKGDLERPNYRSRIVCREIKRSKNADYIPEHASFSAMPPLEALKMLLSLMVTLRTSKRNRKPLKLRLLDISRAHFYGHAQREIFVTLPEGDQEEGMVGLLLKSMYGTRDAAHIWQQSYTDVLLAAGFKRSAAWPAIFFHERLEARLLEFVEKALREKYDLRVDGSIGVGEAKQEFCVLNRLVRFDERSGSIFYEPDPRHAEILLKDLGMETCKPVKSPNEKLTAEVLAKRLELDVDPHRISQYRSLTMRAAFLAQDRPDLSETVKCLARKMQGPTEADFGDLKRLARYLKGNMRMVQKFTPQKFSNVVSVHADSDFAGCLLTRKSTTGLVCYYGRHTLRHSSNLQSTVSLSSGESEYYALVKAVASGMATQELLRSWGINVNLQVYTDSAAALGTCNRLGLGKSRHIQTRYLWIQEKLAERSFELIKIDTKLNTADICTKALASEAAERHLKAMGFEVVQGMSARSFSHGIFWCASRMSARSFSHGIFWCASRMSARSFSHGIFWCASRMSARSFSHGIFWCASRACTDCQLLSRNVCTKLQPNRGKRVLSRMHHAKNTARSNALRAHKGSAWSLESQASQRGAAMMRSPNDLIVHTSDLLANGVTKSQLESMLQAAAPAPARPVQSGRATAPVPVQAPHRASFQAAAEAGHPNNRKRSLEALDEDVLSKTTHPALQSRLRTVHALCAIWEVPTFPLTPYTIRCLGASFKKGGYRSCQLYFQAAVQHQVRHLCQAVDPLVHQVIRDVTRSIRRGLGPSKLKDSFDPLVLHNISCRFSDEPFDFESPSHFRDVMVLSIWFMLRELELAASMMHHLTINEGMVSILIPLHKTDTDGSSCYRSLQCACQIQSQPLCPLHAAERHLVRLLRLQEHLGKQTIPLCPTPAGTVPTKNMVIQQARQTLVAAGVEVERQDAFGVSQQRFGGHCMRVSGAQFLARAGVPIPSIQLLGRWTSTAIERYTQQAGLVTTQGIPTTVLSGVSTCSMPATQMLQIGAAPATPAVQRVASQRDSRDLKELREAHETLSNLVVHRSQVDEVSNNPSEWRTRCGWQYGSARFFRVADVSGDLRRCRKCFSQFDDEVSGSASGGEHLDEGSGASSSASVSDVED</sequence>
<feature type="compositionally biased region" description="Basic and acidic residues" evidence="2">
    <location>
        <begin position="427"/>
        <end position="437"/>
    </location>
</feature>
<feature type="compositionally biased region" description="Low complexity" evidence="2">
    <location>
        <begin position="1925"/>
        <end position="1939"/>
    </location>
</feature>
<feature type="region of interest" description="Disordered" evidence="2">
    <location>
        <begin position="346"/>
        <end position="366"/>
    </location>
</feature>
<dbReference type="Gene3D" id="3.30.420.10">
    <property type="entry name" value="Ribonuclease H-like superfamily/Ribonuclease H"/>
    <property type="match status" value="1"/>
</dbReference>
<feature type="compositionally biased region" description="Pro residues" evidence="2">
    <location>
        <begin position="466"/>
        <end position="475"/>
    </location>
</feature>
<dbReference type="PANTHER" id="PTHR11439:SF483">
    <property type="entry name" value="PEPTIDE SYNTHASE GLIP-LIKE, PUTATIVE (AFU_ORTHOLOGUE AFUA_3G12920)-RELATED"/>
    <property type="match status" value="1"/>
</dbReference>
<dbReference type="Gene3D" id="1.10.443.10">
    <property type="entry name" value="Intergrase catalytic core"/>
    <property type="match status" value="1"/>
</dbReference>
<evidence type="ECO:0000256" key="1">
    <source>
        <dbReference type="ARBA" id="ARBA00023172"/>
    </source>
</evidence>
<dbReference type="EMBL" id="CAMXCT030002388">
    <property type="protein sequence ID" value="CAL4785163.1"/>
    <property type="molecule type" value="Genomic_DNA"/>
</dbReference>
<dbReference type="GO" id="GO:0015074">
    <property type="term" value="P:DNA integration"/>
    <property type="evidence" value="ECO:0007669"/>
    <property type="project" value="InterPro"/>
</dbReference>
<dbReference type="InterPro" id="IPR012337">
    <property type="entry name" value="RNaseH-like_sf"/>
</dbReference>
<dbReference type="InterPro" id="IPR036397">
    <property type="entry name" value="RNaseH_sf"/>
</dbReference>
<evidence type="ECO:0000259" key="3">
    <source>
        <dbReference type="Pfam" id="PF07727"/>
    </source>
</evidence>
<name>A0A9P1G365_9DINO</name>
<evidence type="ECO:0000313" key="7">
    <source>
        <dbReference type="Proteomes" id="UP001152797"/>
    </source>
</evidence>
<accession>A0A9P1G365</accession>
<keyword evidence="7" id="KW-1185">Reference proteome</keyword>
<reference evidence="5" key="2">
    <citation type="submission" date="2024-04" db="EMBL/GenBank/DDBJ databases">
        <authorList>
            <person name="Chen Y."/>
            <person name="Shah S."/>
            <person name="Dougan E. K."/>
            <person name="Thang M."/>
            <person name="Chan C."/>
        </authorList>
    </citation>
    <scope>NUCLEOTIDE SEQUENCE [LARGE SCALE GENOMIC DNA]</scope>
</reference>
<dbReference type="OrthoDB" id="417770at2759"/>
<comment type="caution">
    <text evidence="4">The sequence shown here is derived from an EMBL/GenBank/DDBJ whole genome shotgun (WGS) entry which is preliminary data.</text>
</comment>
<dbReference type="InterPro" id="IPR011010">
    <property type="entry name" value="DNA_brk_join_enz"/>
</dbReference>
<dbReference type="InterPro" id="IPR013762">
    <property type="entry name" value="Integrase-like_cat_sf"/>
</dbReference>
<dbReference type="EMBL" id="CAMXCT010002388">
    <property type="protein sequence ID" value="CAI3997851.1"/>
    <property type="molecule type" value="Genomic_DNA"/>
</dbReference>
<organism evidence="4">
    <name type="scientific">Cladocopium goreaui</name>
    <dbReference type="NCBI Taxonomy" id="2562237"/>
    <lineage>
        <taxon>Eukaryota</taxon>
        <taxon>Sar</taxon>
        <taxon>Alveolata</taxon>
        <taxon>Dinophyceae</taxon>
        <taxon>Suessiales</taxon>
        <taxon>Symbiodiniaceae</taxon>
        <taxon>Cladocopium</taxon>
    </lineage>
</organism>
<dbReference type="SUPFAM" id="SSF56349">
    <property type="entry name" value="DNA breaking-rejoining enzymes"/>
    <property type="match status" value="1"/>
</dbReference>
<evidence type="ECO:0000313" key="4">
    <source>
        <dbReference type="EMBL" id="CAI3997851.1"/>
    </source>
</evidence>
<gene>
    <name evidence="4" type="ORF">C1SCF055_LOCUS24193</name>
</gene>